<dbReference type="OrthoDB" id="9792014at2"/>
<evidence type="ECO:0000313" key="5">
    <source>
        <dbReference type="Proteomes" id="UP000010471"/>
    </source>
</evidence>
<dbReference type="eggNOG" id="COG0784">
    <property type="taxonomic scope" value="Bacteria"/>
</dbReference>
<organism evidence="4 5">
    <name type="scientific">Allocoleopsis franciscana PCC 7113</name>
    <dbReference type="NCBI Taxonomy" id="1173027"/>
    <lineage>
        <taxon>Bacteria</taxon>
        <taxon>Bacillati</taxon>
        <taxon>Cyanobacteriota</taxon>
        <taxon>Cyanophyceae</taxon>
        <taxon>Coleofasciculales</taxon>
        <taxon>Coleofasciculaceae</taxon>
        <taxon>Allocoleopsis</taxon>
        <taxon>Allocoleopsis franciscana</taxon>
    </lineage>
</organism>
<evidence type="ECO:0000256" key="1">
    <source>
        <dbReference type="ARBA" id="ARBA00022553"/>
    </source>
</evidence>
<dbReference type="AlphaFoldDB" id="K9WNF3"/>
<dbReference type="PANTHER" id="PTHR44591">
    <property type="entry name" value="STRESS RESPONSE REGULATOR PROTEIN 1"/>
    <property type="match status" value="1"/>
</dbReference>
<dbReference type="STRING" id="1173027.Mic7113_5716"/>
<keyword evidence="5" id="KW-1185">Reference proteome</keyword>
<dbReference type="Pfam" id="PF00072">
    <property type="entry name" value="Response_reg"/>
    <property type="match status" value="1"/>
</dbReference>
<dbReference type="RefSeq" id="WP_015185470.1">
    <property type="nucleotide sequence ID" value="NC_019738.1"/>
</dbReference>
<dbReference type="GO" id="GO:0000160">
    <property type="term" value="P:phosphorelay signal transduction system"/>
    <property type="evidence" value="ECO:0007669"/>
    <property type="project" value="InterPro"/>
</dbReference>
<dbReference type="SMART" id="SM00448">
    <property type="entry name" value="REC"/>
    <property type="match status" value="1"/>
</dbReference>
<reference evidence="4 5" key="1">
    <citation type="submission" date="2012-06" db="EMBL/GenBank/DDBJ databases">
        <title>Finished chromosome of genome of Microcoleus sp. PCC 7113.</title>
        <authorList>
            <consortium name="US DOE Joint Genome Institute"/>
            <person name="Gugger M."/>
            <person name="Coursin T."/>
            <person name="Rippka R."/>
            <person name="Tandeau De Marsac N."/>
            <person name="Huntemann M."/>
            <person name="Wei C.-L."/>
            <person name="Han J."/>
            <person name="Detter J.C."/>
            <person name="Han C."/>
            <person name="Tapia R."/>
            <person name="Chen A."/>
            <person name="Kyrpides N."/>
            <person name="Mavromatis K."/>
            <person name="Markowitz V."/>
            <person name="Szeto E."/>
            <person name="Ivanova N."/>
            <person name="Pagani I."/>
            <person name="Pati A."/>
            <person name="Goodwin L."/>
            <person name="Nordberg H.P."/>
            <person name="Cantor M.N."/>
            <person name="Hua S.X."/>
            <person name="Woyke T."/>
            <person name="Kerfeld C.A."/>
        </authorList>
    </citation>
    <scope>NUCLEOTIDE SEQUENCE [LARGE SCALE GENOMIC DNA]</scope>
    <source>
        <strain evidence="4 5">PCC 7113</strain>
    </source>
</reference>
<sequence>MNILLVDDDTLLAETTATLIQCTGDYHVYITDEPTEVFRQCQSGNVDVVIMDVNLPGAKWEGQSVSGADLSRLLKTQPQTNHIPIILVTAYALVNEQQYLLKTSQADSFYAKPILDFDSFLEELNHIVKQYKI</sequence>
<gene>
    <name evidence="4" type="ORF">Mic7113_5716</name>
</gene>
<dbReference type="PROSITE" id="PS50110">
    <property type="entry name" value="RESPONSE_REGULATORY"/>
    <property type="match status" value="1"/>
</dbReference>
<dbReference type="SUPFAM" id="SSF52172">
    <property type="entry name" value="CheY-like"/>
    <property type="match status" value="1"/>
</dbReference>
<dbReference type="InterPro" id="IPR001789">
    <property type="entry name" value="Sig_transdc_resp-reg_receiver"/>
</dbReference>
<evidence type="ECO:0000259" key="3">
    <source>
        <dbReference type="PROSITE" id="PS50110"/>
    </source>
</evidence>
<keyword evidence="1 2" id="KW-0597">Phosphoprotein</keyword>
<dbReference type="Gene3D" id="3.40.50.2300">
    <property type="match status" value="1"/>
</dbReference>
<feature type="modified residue" description="4-aspartylphosphate" evidence="2">
    <location>
        <position position="52"/>
    </location>
</feature>
<feature type="domain" description="Response regulatory" evidence="3">
    <location>
        <begin position="2"/>
        <end position="127"/>
    </location>
</feature>
<dbReference type="HOGENOM" id="CLU_000445_69_17_3"/>
<dbReference type="KEGG" id="mic:Mic7113_5716"/>
<evidence type="ECO:0000256" key="2">
    <source>
        <dbReference type="PROSITE-ProRule" id="PRU00169"/>
    </source>
</evidence>
<evidence type="ECO:0000313" key="4">
    <source>
        <dbReference type="EMBL" id="AFZ21341.1"/>
    </source>
</evidence>
<dbReference type="PANTHER" id="PTHR44591:SF3">
    <property type="entry name" value="RESPONSE REGULATORY DOMAIN-CONTAINING PROTEIN"/>
    <property type="match status" value="1"/>
</dbReference>
<dbReference type="PATRIC" id="fig|1173027.3.peg.6332"/>
<dbReference type="InterPro" id="IPR050595">
    <property type="entry name" value="Bact_response_regulator"/>
</dbReference>
<name>K9WNF3_9CYAN</name>
<accession>K9WNF3</accession>
<proteinExistence type="predicted"/>
<dbReference type="InterPro" id="IPR011006">
    <property type="entry name" value="CheY-like_superfamily"/>
</dbReference>
<dbReference type="EMBL" id="CP003630">
    <property type="protein sequence ID" value="AFZ21341.1"/>
    <property type="molecule type" value="Genomic_DNA"/>
</dbReference>
<dbReference type="CDD" id="cd00156">
    <property type="entry name" value="REC"/>
    <property type="match status" value="1"/>
</dbReference>
<protein>
    <submittedName>
        <fullName evidence="4">CheY-like receiver domain-containing protein</fullName>
    </submittedName>
</protein>
<dbReference type="Proteomes" id="UP000010471">
    <property type="component" value="Chromosome"/>
</dbReference>